<accession>A0A6N9YKP6</accession>
<gene>
    <name evidence="1" type="ORF">G1H11_09855</name>
</gene>
<protein>
    <submittedName>
        <fullName evidence="1">Uncharacterized protein</fullName>
    </submittedName>
</protein>
<dbReference type="Proteomes" id="UP000469185">
    <property type="component" value="Unassembled WGS sequence"/>
</dbReference>
<proteinExistence type="predicted"/>
<evidence type="ECO:0000313" key="1">
    <source>
        <dbReference type="EMBL" id="NED95616.1"/>
    </source>
</evidence>
<reference evidence="1 2" key="1">
    <citation type="submission" date="2020-02" db="EMBL/GenBank/DDBJ databases">
        <authorList>
            <person name="Li X.-J."/>
            <person name="Feng X.-M."/>
        </authorList>
    </citation>
    <scope>NUCLEOTIDE SEQUENCE [LARGE SCALE GENOMIC DNA]</scope>
    <source>
        <strain evidence="1 2">CGMCC 4.7225</strain>
    </source>
</reference>
<keyword evidence="2" id="KW-1185">Reference proteome</keyword>
<comment type="caution">
    <text evidence="1">The sequence shown here is derived from an EMBL/GenBank/DDBJ whole genome shotgun (WGS) entry which is preliminary data.</text>
</comment>
<dbReference type="RefSeq" id="WP_163818372.1">
    <property type="nucleotide sequence ID" value="NZ_JAAGOB010000004.1"/>
</dbReference>
<dbReference type="EMBL" id="JAAGOB010000004">
    <property type="protein sequence ID" value="NED95616.1"/>
    <property type="molecule type" value="Genomic_DNA"/>
</dbReference>
<dbReference type="AlphaFoldDB" id="A0A6N9YKP6"/>
<evidence type="ECO:0000313" key="2">
    <source>
        <dbReference type="Proteomes" id="UP000469185"/>
    </source>
</evidence>
<name>A0A6N9YKP6_9ACTN</name>
<organism evidence="1 2">
    <name type="scientific">Phytoactinopolyspora alkaliphila</name>
    <dbReference type="NCBI Taxonomy" id="1783498"/>
    <lineage>
        <taxon>Bacteria</taxon>
        <taxon>Bacillati</taxon>
        <taxon>Actinomycetota</taxon>
        <taxon>Actinomycetes</taxon>
        <taxon>Jiangellales</taxon>
        <taxon>Jiangellaceae</taxon>
        <taxon>Phytoactinopolyspora</taxon>
    </lineage>
</organism>
<sequence>MNDDVLFSARAVVLRDLNARGADAAAAVDVLDEAVTERRWWVEQWPDGAAFVAGQIAQDVQDRLLDQGLGRWPLCKACDETSPHEMRIEPELGPDPHWVCEKGGIVVAPLGALR</sequence>